<protein>
    <submittedName>
        <fullName evidence="1">Uncharacterized protein</fullName>
    </submittedName>
</protein>
<evidence type="ECO:0000313" key="2">
    <source>
        <dbReference type="Proteomes" id="UP001432099"/>
    </source>
</evidence>
<organism evidence="1 2">
    <name type="scientific">Turicibacter faecis</name>
    <dbReference type="NCBI Taxonomy" id="2963365"/>
    <lineage>
        <taxon>Bacteria</taxon>
        <taxon>Bacillati</taxon>
        <taxon>Bacillota</taxon>
        <taxon>Erysipelotrichia</taxon>
        <taxon>Erysipelotrichales</taxon>
        <taxon>Turicibacteraceae</taxon>
        <taxon>Turicibacter</taxon>
    </lineage>
</organism>
<proteinExistence type="predicted"/>
<name>A0ABM8IIK8_9FIRM</name>
<accession>A0ABM8IIK8</accession>
<keyword evidence="2" id="KW-1185">Reference proteome</keyword>
<reference evidence="1" key="1">
    <citation type="journal article" date="2024" name="Int. J. Syst. Evol. Microbiol.">
        <title>Turicibacter faecis sp. nov., isolated from faeces of heart failure mouse model.</title>
        <authorList>
            <person name="Imamura Y."/>
            <person name="Motooka D."/>
            <person name="Nakajima Y."/>
            <person name="Ito S."/>
            <person name="Kitakaze M."/>
            <person name="Iida T."/>
            <person name="Nakamura S."/>
        </authorList>
    </citation>
    <scope>NUCLEOTIDE SEQUENCE</scope>
    <source>
        <strain evidence="1">TC023</strain>
    </source>
</reference>
<dbReference type="EMBL" id="AP028127">
    <property type="protein sequence ID" value="BEH90855.1"/>
    <property type="molecule type" value="Genomic_DNA"/>
</dbReference>
<evidence type="ECO:0000313" key="1">
    <source>
        <dbReference type="EMBL" id="BEH90855.1"/>
    </source>
</evidence>
<gene>
    <name evidence="1" type="ORF">T23_09570</name>
</gene>
<dbReference type="Proteomes" id="UP001432099">
    <property type="component" value="Chromosome"/>
</dbReference>
<sequence length="141" mass="16484">MNINRVEVLILNHKEQAVKKFGRNSQAIRYYQEGTSSDLINDLYQHWFGINEACIVAHHLATISDEQDDVNYMVAVNHFNASTSYELKKAKGKRLRYVFVFFDQEEQEARAYAYQLLKPMLLGNKTQPVSVDIDYHNVTFY</sequence>